<organism evidence="1 2">
    <name type="scientific">Saccharopolyspora gloriosae</name>
    <dbReference type="NCBI Taxonomy" id="455344"/>
    <lineage>
        <taxon>Bacteria</taxon>
        <taxon>Bacillati</taxon>
        <taxon>Actinomycetota</taxon>
        <taxon>Actinomycetes</taxon>
        <taxon>Pseudonocardiales</taxon>
        <taxon>Pseudonocardiaceae</taxon>
        <taxon>Saccharopolyspora</taxon>
    </lineage>
</organism>
<reference evidence="1 2" key="1">
    <citation type="submission" date="2020-08" db="EMBL/GenBank/DDBJ databases">
        <title>Sequencing the genomes of 1000 actinobacteria strains.</title>
        <authorList>
            <person name="Klenk H.-P."/>
        </authorList>
    </citation>
    <scope>NUCLEOTIDE SEQUENCE [LARGE SCALE GENOMIC DNA]</scope>
    <source>
        <strain evidence="1 2">DSM 45582</strain>
    </source>
</reference>
<name>A0A840NEB1_9PSEU</name>
<proteinExistence type="predicted"/>
<dbReference type="AlphaFoldDB" id="A0A840NEB1"/>
<comment type="caution">
    <text evidence="1">The sequence shown here is derived from an EMBL/GenBank/DDBJ whole genome shotgun (WGS) entry which is preliminary data.</text>
</comment>
<dbReference type="Proteomes" id="UP000580474">
    <property type="component" value="Unassembled WGS sequence"/>
</dbReference>
<accession>A0A840NEB1</accession>
<protein>
    <submittedName>
        <fullName evidence="1">Uncharacterized protein</fullName>
    </submittedName>
</protein>
<dbReference type="EMBL" id="JACHIV010000001">
    <property type="protein sequence ID" value="MBB5069311.1"/>
    <property type="molecule type" value="Genomic_DNA"/>
</dbReference>
<sequence>MVCGDTPLGGHVIEDGRDVTEPARMFASLQVAALGEAESLDLPRIISEEPAARIEEWERAC</sequence>
<evidence type="ECO:0000313" key="2">
    <source>
        <dbReference type="Proteomes" id="UP000580474"/>
    </source>
</evidence>
<keyword evidence="2" id="KW-1185">Reference proteome</keyword>
<gene>
    <name evidence="1" type="ORF">BJ969_002399</name>
</gene>
<evidence type="ECO:0000313" key="1">
    <source>
        <dbReference type="EMBL" id="MBB5069311.1"/>
    </source>
</evidence>